<evidence type="ECO:0000259" key="2">
    <source>
        <dbReference type="Pfam" id="PF02120"/>
    </source>
</evidence>
<dbReference type="PANTHER" id="PTHR37533:SF2">
    <property type="entry name" value="FLAGELLAR HOOK-LENGTH CONTROL PROTEIN"/>
    <property type="match status" value="1"/>
</dbReference>
<evidence type="ECO:0000313" key="3">
    <source>
        <dbReference type="EMBL" id="ANO35317.1"/>
    </source>
</evidence>
<feature type="domain" description="Flagellar hook-length control protein-like C-terminal" evidence="2">
    <location>
        <begin position="220"/>
        <end position="297"/>
    </location>
</feature>
<dbReference type="KEGG" id="vbr:A6E01_19075"/>
<accession>A0AAN1CU94</accession>
<evidence type="ECO:0000256" key="1">
    <source>
        <dbReference type="SAM" id="MobiDB-lite"/>
    </source>
</evidence>
<dbReference type="InterPro" id="IPR021136">
    <property type="entry name" value="Flagellar_hook_control-like_C"/>
</dbReference>
<feature type="compositionally biased region" description="Low complexity" evidence="1">
    <location>
        <begin position="326"/>
        <end position="343"/>
    </location>
</feature>
<dbReference type="Proteomes" id="UP000092018">
    <property type="component" value="Plasmid unnamed1"/>
</dbReference>
<reference evidence="3 4" key="1">
    <citation type="submission" date="2016-06" db="EMBL/GenBank/DDBJ databases">
        <title>Adaptive Radiation by Waves of Gene Transfer Leads to Fine-Scale Resource Partitioning in Marine Microbes.</title>
        <authorList>
            <person name="Hehemann J.-H."/>
            <person name="Arevalo P."/>
            <person name="Datta M.S."/>
            <person name="Yu X."/>
            <person name="Corzett C."/>
            <person name="Henschel A."/>
            <person name="Preheim S.P."/>
            <person name="Timberlake S."/>
            <person name="Alm E.J."/>
            <person name="Polz M.F."/>
        </authorList>
    </citation>
    <scope>NUCLEOTIDE SEQUENCE [LARGE SCALE GENOMIC DNA]</scope>
    <source>
        <strain evidence="3 4">FF50</strain>
        <plasmid evidence="3 4">unnamed1</plasmid>
    </source>
</reference>
<dbReference type="PANTHER" id="PTHR37533">
    <property type="entry name" value="FLAGELLAR HOOK-LENGTH CONTROL PROTEIN"/>
    <property type="match status" value="1"/>
</dbReference>
<dbReference type="InterPro" id="IPR052563">
    <property type="entry name" value="FliK"/>
</dbReference>
<feature type="compositionally biased region" description="Low complexity" evidence="1">
    <location>
        <begin position="299"/>
        <end position="313"/>
    </location>
</feature>
<dbReference type="Gene3D" id="3.30.750.140">
    <property type="match status" value="1"/>
</dbReference>
<proteinExistence type="predicted"/>
<feature type="region of interest" description="Disordered" evidence="1">
    <location>
        <begin position="293"/>
        <end position="343"/>
    </location>
</feature>
<gene>
    <name evidence="3" type="ORF">A6E01_19075</name>
</gene>
<dbReference type="InterPro" id="IPR038610">
    <property type="entry name" value="FliK-like_C_sf"/>
</dbReference>
<dbReference type="RefSeq" id="WP_065211079.1">
    <property type="nucleotide sequence ID" value="NZ_CP016179.1"/>
</dbReference>
<dbReference type="EMBL" id="CP016179">
    <property type="protein sequence ID" value="ANO35317.1"/>
    <property type="molecule type" value="Genomic_DNA"/>
</dbReference>
<sequence>MQITSSFSRSLVEADTETAVSTNDVLGSEEEQMELTFEVVLPRVPEGADEDVVDSSLRSIYGESHQMVEDVPEASLEELEYLEGGDEYVAPIVMASERPRELRANDRAVEPKVAVDAAIRRSEGVQPTPIQSVQAQPQPQPQPVAPVEALVKETATNSLRLVDGMLTGSRGADSLVAVQTSQPNGGSLTVARSEFVFHATPSDMSNTSQLTSKLAMVLGDKVNLQVAARQESTTMRLDPPELGRIDVRLKMDGDKVSVQLVPSSAVGREMISQTIDKLRIELSSAYGEVNVSLGESSHDQSGGSQSSLEGEGLFMADSSLSAGGEQSTQSSESQSRSSSLGTA</sequence>
<dbReference type="Pfam" id="PF02120">
    <property type="entry name" value="Flg_hook"/>
    <property type="match status" value="1"/>
</dbReference>
<organism evidence="3 4">
    <name type="scientific">Vibrio breoganii</name>
    <dbReference type="NCBI Taxonomy" id="553239"/>
    <lineage>
        <taxon>Bacteria</taxon>
        <taxon>Pseudomonadati</taxon>
        <taxon>Pseudomonadota</taxon>
        <taxon>Gammaproteobacteria</taxon>
        <taxon>Vibrionales</taxon>
        <taxon>Vibrionaceae</taxon>
        <taxon>Vibrio</taxon>
    </lineage>
</organism>
<dbReference type="CDD" id="cd17470">
    <property type="entry name" value="T3SS_Flik_C"/>
    <property type="match status" value="1"/>
</dbReference>
<dbReference type="AlphaFoldDB" id="A0AAN1CU94"/>
<protein>
    <recommendedName>
        <fullName evidence="2">Flagellar hook-length control protein-like C-terminal domain-containing protein</fullName>
    </recommendedName>
</protein>
<evidence type="ECO:0000313" key="4">
    <source>
        <dbReference type="Proteomes" id="UP000092018"/>
    </source>
</evidence>
<keyword evidence="3" id="KW-0614">Plasmid</keyword>
<name>A0AAN1CU94_9VIBR</name>
<geneLocation type="plasmid" evidence="3 4">
    <name>unnamed1</name>
</geneLocation>